<organism evidence="2 3">
    <name type="scientific">Longimycelium tulufanense</name>
    <dbReference type="NCBI Taxonomy" id="907463"/>
    <lineage>
        <taxon>Bacteria</taxon>
        <taxon>Bacillati</taxon>
        <taxon>Actinomycetota</taxon>
        <taxon>Actinomycetes</taxon>
        <taxon>Pseudonocardiales</taxon>
        <taxon>Pseudonocardiaceae</taxon>
        <taxon>Longimycelium</taxon>
    </lineage>
</organism>
<protein>
    <submittedName>
        <fullName evidence="2">Uncharacterized protein</fullName>
    </submittedName>
</protein>
<proteinExistence type="predicted"/>
<reference evidence="2" key="2">
    <citation type="submission" date="2020-09" db="EMBL/GenBank/DDBJ databases">
        <authorList>
            <person name="Sun Q."/>
            <person name="Zhou Y."/>
        </authorList>
    </citation>
    <scope>NUCLEOTIDE SEQUENCE</scope>
    <source>
        <strain evidence="2">CGMCC 4.5737</strain>
    </source>
</reference>
<dbReference type="AlphaFoldDB" id="A0A8J3C6D1"/>
<sequence>MSDWRPPTLAGELIDIKRRLAALARSPRKGARAEPFSPAWTGVEGMVPFNPQAARTGPDPMWVRHIATDLTGLNKPVLVVDLPMYFHPSLTETGFTAAVRLRFGDQLTNPARMTARDFSSPWSNTNPRVLRFAWVHGAPVGWDASDSLRHMDIEVDVYTADTGRLPGNAWLALPTQVIGLSSYTWRDDNSNTRSADTTGAAHWLDQERS</sequence>
<dbReference type="Proteomes" id="UP000637578">
    <property type="component" value="Unassembled WGS sequence"/>
</dbReference>
<comment type="caution">
    <text evidence="2">The sequence shown here is derived from an EMBL/GenBank/DDBJ whole genome shotgun (WGS) entry which is preliminary data.</text>
</comment>
<dbReference type="RefSeq" id="WP_189053938.1">
    <property type="nucleotide sequence ID" value="NZ_BMMK01000002.1"/>
</dbReference>
<name>A0A8J3C6D1_9PSEU</name>
<evidence type="ECO:0000313" key="3">
    <source>
        <dbReference type="Proteomes" id="UP000637578"/>
    </source>
</evidence>
<evidence type="ECO:0000313" key="2">
    <source>
        <dbReference type="EMBL" id="GGM39635.1"/>
    </source>
</evidence>
<gene>
    <name evidence="2" type="ORF">GCM10012275_08120</name>
</gene>
<reference evidence="2" key="1">
    <citation type="journal article" date="2014" name="Int. J. Syst. Evol. Microbiol.">
        <title>Complete genome sequence of Corynebacterium casei LMG S-19264T (=DSM 44701T), isolated from a smear-ripened cheese.</title>
        <authorList>
            <consortium name="US DOE Joint Genome Institute (JGI-PGF)"/>
            <person name="Walter F."/>
            <person name="Albersmeier A."/>
            <person name="Kalinowski J."/>
            <person name="Ruckert C."/>
        </authorList>
    </citation>
    <scope>NUCLEOTIDE SEQUENCE</scope>
    <source>
        <strain evidence="2">CGMCC 4.5737</strain>
    </source>
</reference>
<feature type="region of interest" description="Disordered" evidence="1">
    <location>
        <begin position="189"/>
        <end position="209"/>
    </location>
</feature>
<keyword evidence="3" id="KW-1185">Reference proteome</keyword>
<dbReference type="EMBL" id="BMMK01000002">
    <property type="protein sequence ID" value="GGM39635.1"/>
    <property type="molecule type" value="Genomic_DNA"/>
</dbReference>
<accession>A0A8J3C6D1</accession>
<evidence type="ECO:0000256" key="1">
    <source>
        <dbReference type="SAM" id="MobiDB-lite"/>
    </source>
</evidence>